<keyword evidence="1" id="KW-0805">Transcription regulation</keyword>
<dbReference type="InterPro" id="IPR036915">
    <property type="entry name" value="Cyclin-like_sf"/>
</dbReference>
<accession>A0AAD8U334</accession>
<dbReference type="SUPFAM" id="SSF47954">
    <property type="entry name" value="Cyclin-like"/>
    <property type="match status" value="2"/>
</dbReference>
<reference evidence="4" key="1">
    <citation type="submission" date="2023-07" db="EMBL/GenBank/DDBJ databases">
        <title>A chromosome-level genome assembly of Lolium multiflorum.</title>
        <authorList>
            <person name="Chen Y."/>
            <person name="Copetti D."/>
            <person name="Kolliker R."/>
            <person name="Studer B."/>
        </authorList>
    </citation>
    <scope>NUCLEOTIDE SEQUENCE</scope>
    <source>
        <strain evidence="4">02402/16</strain>
        <tissue evidence="4">Leaf</tissue>
    </source>
</reference>
<proteinExistence type="predicted"/>
<dbReference type="PANTHER" id="PTHR11618:SF67">
    <property type="entry name" value="TRANSCRIPTION FACTOR TFIIB CYCLIN-LIKE DOMAIN-CONTAINING PROTEIN"/>
    <property type="match status" value="1"/>
</dbReference>
<dbReference type="GO" id="GO:0070897">
    <property type="term" value="P:transcription preinitiation complex assembly"/>
    <property type="evidence" value="ECO:0007669"/>
    <property type="project" value="InterPro"/>
</dbReference>
<organism evidence="4 5">
    <name type="scientific">Lolium multiflorum</name>
    <name type="common">Italian ryegrass</name>
    <name type="synonym">Lolium perenne subsp. multiflorum</name>
    <dbReference type="NCBI Taxonomy" id="4521"/>
    <lineage>
        <taxon>Eukaryota</taxon>
        <taxon>Viridiplantae</taxon>
        <taxon>Streptophyta</taxon>
        <taxon>Embryophyta</taxon>
        <taxon>Tracheophyta</taxon>
        <taxon>Spermatophyta</taxon>
        <taxon>Magnoliopsida</taxon>
        <taxon>Liliopsida</taxon>
        <taxon>Poales</taxon>
        <taxon>Poaceae</taxon>
        <taxon>BOP clade</taxon>
        <taxon>Pooideae</taxon>
        <taxon>Poodae</taxon>
        <taxon>Poeae</taxon>
        <taxon>Poeae Chloroplast Group 2 (Poeae type)</taxon>
        <taxon>Loliodinae</taxon>
        <taxon>Loliinae</taxon>
        <taxon>Lolium</taxon>
    </lineage>
</organism>
<evidence type="ECO:0008006" key="6">
    <source>
        <dbReference type="Google" id="ProtNLM"/>
    </source>
</evidence>
<comment type="caution">
    <text evidence="4">The sequence shown here is derived from an EMBL/GenBank/DDBJ whole genome shotgun (WGS) entry which is preliminary data.</text>
</comment>
<dbReference type="GO" id="GO:0005634">
    <property type="term" value="C:nucleus"/>
    <property type="evidence" value="ECO:0007669"/>
    <property type="project" value="TreeGrafter"/>
</dbReference>
<gene>
    <name evidence="4" type="ORF">QYE76_015763</name>
</gene>
<dbReference type="Gene3D" id="1.10.472.10">
    <property type="entry name" value="Cyclin-like"/>
    <property type="match status" value="2"/>
</dbReference>
<dbReference type="GO" id="GO:0017025">
    <property type="term" value="F:TBP-class protein binding"/>
    <property type="evidence" value="ECO:0007669"/>
    <property type="project" value="TreeGrafter"/>
</dbReference>
<dbReference type="PRINTS" id="PR00685">
    <property type="entry name" value="TIFACTORIIB"/>
</dbReference>
<dbReference type="Proteomes" id="UP001231189">
    <property type="component" value="Unassembled WGS sequence"/>
</dbReference>
<dbReference type="InterPro" id="IPR000812">
    <property type="entry name" value="TFIIB"/>
</dbReference>
<dbReference type="GO" id="GO:0097550">
    <property type="term" value="C:transcription preinitiation complex"/>
    <property type="evidence" value="ECO:0007669"/>
    <property type="project" value="TreeGrafter"/>
</dbReference>
<evidence type="ECO:0000313" key="5">
    <source>
        <dbReference type="Proteomes" id="UP001231189"/>
    </source>
</evidence>
<name>A0AAD8U334_LOLMU</name>
<evidence type="ECO:0000313" key="4">
    <source>
        <dbReference type="EMBL" id="KAK1699066.1"/>
    </source>
</evidence>
<dbReference type="PANTHER" id="PTHR11618">
    <property type="entry name" value="TRANSCRIPTION INITIATION FACTOR IIB-RELATED"/>
    <property type="match status" value="1"/>
</dbReference>
<protein>
    <recommendedName>
        <fullName evidence="6">Transcription initiation factor IIB</fullName>
    </recommendedName>
</protein>
<evidence type="ECO:0000256" key="3">
    <source>
        <dbReference type="SAM" id="MobiDB-lite"/>
    </source>
</evidence>
<feature type="region of interest" description="Disordered" evidence="3">
    <location>
        <begin position="103"/>
        <end position="123"/>
    </location>
</feature>
<keyword evidence="5" id="KW-1185">Reference proteome</keyword>
<evidence type="ECO:0000256" key="2">
    <source>
        <dbReference type="ARBA" id="ARBA00023163"/>
    </source>
</evidence>
<evidence type="ECO:0000256" key="1">
    <source>
        <dbReference type="ARBA" id="ARBA00023015"/>
    </source>
</evidence>
<dbReference type="EMBL" id="JAUUTY010000001">
    <property type="protein sequence ID" value="KAK1699066.1"/>
    <property type="molecule type" value="Genomic_DNA"/>
</dbReference>
<dbReference type="AlphaFoldDB" id="A0AAD8U334"/>
<sequence>MEPRTLAEVRAADADTIYSLYFPEGRVPAAAEVGCVCVDYLTCSECERILGQSFLAIELAARKKQRTDPPAPVPVARVDAGTAQGLGMGSHGIEGSDAAMSGMADQLEPGSRSHPPSDGVEGSDAAIASMEDRLGTGSHPPSDGVKGSDAAILSMADRLCPGPNEGVEGFEAAISGMAARLGLATDVGERAKEVFRKMDESKAWLHGGLGRRGQSKDRSKGPLAYAACLSIVCRSEGSERSLRELALAAGAGNGGAAARQDIARLVAHIRKQLGEEVAGQATGIGMVSVSSYLRRFGVLIRLGEAEEAAALEAARRLEESTLDVPHLPESVAAAVVCLALERGGAARKPEKDVATATGIAYHTINRVCMILRPHAGLLFG</sequence>
<keyword evidence="2" id="KW-0804">Transcription</keyword>